<dbReference type="PANTHER" id="PTHR43245:SF51">
    <property type="entry name" value="SHORT CHAIN DEHYDROGENASE_REDUCTASE FAMILY 42E, MEMBER 2"/>
    <property type="match status" value="1"/>
</dbReference>
<dbReference type="EMBL" id="FOMX01000003">
    <property type="protein sequence ID" value="SFD64430.1"/>
    <property type="molecule type" value="Genomic_DNA"/>
</dbReference>
<dbReference type="PANTHER" id="PTHR43245">
    <property type="entry name" value="BIFUNCTIONAL POLYMYXIN RESISTANCE PROTEIN ARNA"/>
    <property type="match status" value="1"/>
</dbReference>
<proteinExistence type="inferred from homology"/>
<evidence type="ECO:0000259" key="3">
    <source>
        <dbReference type="Pfam" id="PF01073"/>
    </source>
</evidence>
<accession>A0A1I1U932</accession>
<dbReference type="GO" id="GO:0006694">
    <property type="term" value="P:steroid biosynthetic process"/>
    <property type="evidence" value="ECO:0007669"/>
    <property type="project" value="InterPro"/>
</dbReference>
<keyword evidence="5" id="KW-1185">Reference proteome</keyword>
<comment type="similarity">
    <text evidence="1">Belongs to the 3-beta-HSD family.</text>
</comment>
<dbReference type="OrthoDB" id="9814124at2"/>
<dbReference type="Gene3D" id="3.40.50.720">
    <property type="entry name" value="NAD(P)-binding Rossmann-like Domain"/>
    <property type="match status" value="1"/>
</dbReference>
<evidence type="ECO:0000256" key="2">
    <source>
        <dbReference type="ARBA" id="ARBA00023002"/>
    </source>
</evidence>
<name>A0A1I1U932_9BACT</name>
<gene>
    <name evidence="4" type="ORF">SAMN02745121_00875</name>
</gene>
<feature type="domain" description="3-beta hydroxysteroid dehydrogenase/isomerase" evidence="3">
    <location>
        <begin position="8"/>
        <end position="259"/>
    </location>
</feature>
<evidence type="ECO:0000256" key="1">
    <source>
        <dbReference type="ARBA" id="ARBA00009219"/>
    </source>
</evidence>
<dbReference type="InterPro" id="IPR050177">
    <property type="entry name" value="Lipid_A_modif_metabolic_enz"/>
</dbReference>
<dbReference type="InterPro" id="IPR002225">
    <property type="entry name" value="3Beta_OHSteriod_DH/Estase"/>
</dbReference>
<organism evidence="4 5">
    <name type="scientific">Nannocystis exedens</name>
    <dbReference type="NCBI Taxonomy" id="54"/>
    <lineage>
        <taxon>Bacteria</taxon>
        <taxon>Pseudomonadati</taxon>
        <taxon>Myxococcota</taxon>
        <taxon>Polyangia</taxon>
        <taxon>Nannocystales</taxon>
        <taxon>Nannocystaceae</taxon>
        <taxon>Nannocystis</taxon>
    </lineage>
</organism>
<evidence type="ECO:0000313" key="5">
    <source>
        <dbReference type="Proteomes" id="UP000199400"/>
    </source>
</evidence>
<dbReference type="STRING" id="54.SAMN02745121_00875"/>
<dbReference type="Proteomes" id="UP000199400">
    <property type="component" value="Unassembled WGS sequence"/>
</dbReference>
<dbReference type="GO" id="GO:0016616">
    <property type="term" value="F:oxidoreductase activity, acting on the CH-OH group of donors, NAD or NADP as acceptor"/>
    <property type="evidence" value="ECO:0007669"/>
    <property type="project" value="InterPro"/>
</dbReference>
<dbReference type="AlphaFoldDB" id="A0A1I1U932"/>
<sequence>MSEPRASLVTGGCGFLGRFLVDALVRRGDKVTVLDHRIDRWRDDVDFVAGDICDPEAVARACAGRDVVFHNASLVHTKHSRVEQVRAVNIDGTRNVLAACRKGQVPKLVYVSSASVVYEGEDIERGDESLPYARKWLAPYAETKRIAEEEVLSASGQGGVLTCAIRPHMIFGPGDTRLLPAILARAKAGNLKFTVGAGDRLNDFTYVSNIVDSLLLADERLQPGSPVSGRAYFITNGEPMNFWDFVRRVLVGLGYPTPRFRIPYAVAYAAAAARETFDTVVRGGTLHAEEGLSRFSIRYICTHHYFSFARATADLGYTPQVTMLEGIRRTVEYFRAQGVAAV</sequence>
<evidence type="ECO:0000313" key="4">
    <source>
        <dbReference type="EMBL" id="SFD64430.1"/>
    </source>
</evidence>
<protein>
    <submittedName>
        <fullName evidence="4">Sterol-4alpha-carboxylate 3-dehydrogenase (Decarboxylating)</fullName>
    </submittedName>
</protein>
<dbReference type="Pfam" id="PF01073">
    <property type="entry name" value="3Beta_HSD"/>
    <property type="match status" value="1"/>
</dbReference>
<dbReference type="InterPro" id="IPR036291">
    <property type="entry name" value="NAD(P)-bd_dom_sf"/>
</dbReference>
<dbReference type="RefSeq" id="WP_096329387.1">
    <property type="nucleotide sequence ID" value="NZ_FOMX01000003.1"/>
</dbReference>
<keyword evidence="2" id="KW-0560">Oxidoreductase</keyword>
<reference evidence="5" key="1">
    <citation type="submission" date="2016-10" db="EMBL/GenBank/DDBJ databases">
        <authorList>
            <person name="Varghese N."/>
            <person name="Submissions S."/>
        </authorList>
    </citation>
    <scope>NUCLEOTIDE SEQUENCE [LARGE SCALE GENOMIC DNA]</scope>
    <source>
        <strain evidence="5">ATCC 25963</strain>
    </source>
</reference>
<dbReference type="SUPFAM" id="SSF51735">
    <property type="entry name" value="NAD(P)-binding Rossmann-fold domains"/>
    <property type="match status" value="1"/>
</dbReference>